<organism evidence="2 3">
    <name type="scientific">Bradyrhizobium canariense</name>
    <dbReference type="NCBI Taxonomy" id="255045"/>
    <lineage>
        <taxon>Bacteria</taxon>
        <taxon>Pseudomonadati</taxon>
        <taxon>Pseudomonadota</taxon>
        <taxon>Alphaproteobacteria</taxon>
        <taxon>Hyphomicrobiales</taxon>
        <taxon>Nitrobacteraceae</taxon>
        <taxon>Bradyrhizobium</taxon>
    </lineage>
</organism>
<reference evidence="2 3" key="1">
    <citation type="submission" date="2017-03" db="EMBL/GenBank/DDBJ databases">
        <title>Whole genome sequences of fourteen strains of Bradyrhizobium canariense and one strain of Bradyrhizobium japonicum isolated from Lupinus (Papilionoideae: Genisteae) species in Algeria.</title>
        <authorList>
            <person name="Crovadore J."/>
            <person name="Chekireb D."/>
            <person name="Brachmann A."/>
            <person name="Chablais R."/>
            <person name="Cochard B."/>
            <person name="Lefort F."/>
        </authorList>
    </citation>
    <scope>NUCLEOTIDE SEQUENCE [LARGE SCALE GENOMIC DNA]</scope>
    <source>
        <strain evidence="2 3">UBMA195</strain>
    </source>
</reference>
<name>A0A1X3GJC3_9BRAD</name>
<dbReference type="AlphaFoldDB" id="A0A1X3GJC3"/>
<sequence>MSVIKLALRMAAAAALAATISSAASAAVYPPQRQLPATVITDFKAAPNSLLQQYPTGGPQLISRVRDLGASDPTTLPGLIALLKDPATTKDQMRAIVGGLAQVARMAAASDQTFANEIQAAIANTGNADVIAAYQAATGDVAIAATGGGAGGGSSGAGGPTGAGGFANGGQGGTLGTFGGLHYATTITPNASAGVTGTSNAGGNVSPRR</sequence>
<evidence type="ECO:0000313" key="2">
    <source>
        <dbReference type="EMBL" id="OSJ18053.1"/>
    </source>
</evidence>
<dbReference type="RefSeq" id="WP_085359819.1">
    <property type="nucleotide sequence ID" value="NZ_NAFD01000183.1"/>
</dbReference>
<comment type="caution">
    <text evidence="2">The sequence shown here is derived from an EMBL/GenBank/DDBJ whole genome shotgun (WGS) entry which is preliminary data.</text>
</comment>
<evidence type="ECO:0000313" key="3">
    <source>
        <dbReference type="Proteomes" id="UP000193553"/>
    </source>
</evidence>
<feature type="signal peptide" evidence="1">
    <location>
        <begin position="1"/>
        <end position="26"/>
    </location>
</feature>
<dbReference type="EMBL" id="NAFI01000135">
    <property type="protein sequence ID" value="OSJ18053.1"/>
    <property type="molecule type" value="Genomic_DNA"/>
</dbReference>
<gene>
    <name evidence="2" type="ORF">BSZ18_03010</name>
</gene>
<dbReference type="OrthoDB" id="8231143at2"/>
<keyword evidence="1" id="KW-0732">Signal</keyword>
<evidence type="ECO:0000256" key="1">
    <source>
        <dbReference type="SAM" id="SignalP"/>
    </source>
</evidence>
<accession>A0A1X3GJC3</accession>
<dbReference type="Proteomes" id="UP000193553">
    <property type="component" value="Unassembled WGS sequence"/>
</dbReference>
<feature type="chain" id="PRO_5011905990" evidence="1">
    <location>
        <begin position="27"/>
        <end position="209"/>
    </location>
</feature>
<proteinExistence type="predicted"/>
<protein>
    <submittedName>
        <fullName evidence="2">Uncharacterized protein</fullName>
    </submittedName>
</protein>